<reference evidence="1" key="1">
    <citation type="submission" date="2023-04" db="EMBL/GenBank/DDBJ databases">
        <title>A chromosome-level genome assembly of the parasitoid wasp Eretmocerus hayati.</title>
        <authorList>
            <person name="Zhong Y."/>
            <person name="Liu S."/>
            <person name="Liu Y."/>
        </authorList>
    </citation>
    <scope>NUCLEOTIDE SEQUENCE</scope>
    <source>
        <strain evidence="1">ZJU_SS_LIU_2023</strain>
    </source>
</reference>
<evidence type="ECO:0000313" key="1">
    <source>
        <dbReference type="EMBL" id="KAJ8677925.1"/>
    </source>
</evidence>
<sequence length="166" mass="18234">MNEAASCSTTTGQERKRTRSTTTSTTSASDAATSEDSLSMKPPQMPAKKSKSSSTVAEIRSQLGEAKAYIEKNQSQLPLNFDQFVKFLCVSHGKSDSTSIALDHTDDIPALVRMLTEVCDFAENNLRSRMKRIRARLDKQDPKWSKSDTSDMSDISSICGDSESEP</sequence>
<dbReference type="EMBL" id="CM056742">
    <property type="protein sequence ID" value="KAJ8677925.1"/>
    <property type="molecule type" value="Genomic_DNA"/>
</dbReference>
<keyword evidence="2" id="KW-1185">Reference proteome</keyword>
<protein>
    <submittedName>
        <fullName evidence="1">Uncharacterized protein</fullName>
    </submittedName>
</protein>
<accession>A0ACC2P815</accession>
<organism evidence="1 2">
    <name type="scientific">Eretmocerus hayati</name>
    <dbReference type="NCBI Taxonomy" id="131215"/>
    <lineage>
        <taxon>Eukaryota</taxon>
        <taxon>Metazoa</taxon>
        <taxon>Ecdysozoa</taxon>
        <taxon>Arthropoda</taxon>
        <taxon>Hexapoda</taxon>
        <taxon>Insecta</taxon>
        <taxon>Pterygota</taxon>
        <taxon>Neoptera</taxon>
        <taxon>Endopterygota</taxon>
        <taxon>Hymenoptera</taxon>
        <taxon>Apocrita</taxon>
        <taxon>Proctotrupomorpha</taxon>
        <taxon>Chalcidoidea</taxon>
        <taxon>Aphelinidae</taxon>
        <taxon>Aphelininae</taxon>
        <taxon>Eretmocerus</taxon>
    </lineage>
</organism>
<comment type="caution">
    <text evidence="1">The sequence shown here is derived from an EMBL/GenBank/DDBJ whole genome shotgun (WGS) entry which is preliminary data.</text>
</comment>
<dbReference type="Proteomes" id="UP001239111">
    <property type="component" value="Chromosome 2"/>
</dbReference>
<proteinExistence type="predicted"/>
<gene>
    <name evidence="1" type="ORF">QAD02_013712</name>
</gene>
<evidence type="ECO:0000313" key="2">
    <source>
        <dbReference type="Proteomes" id="UP001239111"/>
    </source>
</evidence>
<name>A0ACC2P815_9HYME</name>